<evidence type="ECO:0000256" key="1">
    <source>
        <dbReference type="ARBA" id="ARBA00008509"/>
    </source>
</evidence>
<evidence type="ECO:0000313" key="6">
    <source>
        <dbReference type="EMBL" id="KSA00346.1"/>
    </source>
</evidence>
<dbReference type="GO" id="GO:0051087">
    <property type="term" value="F:protein-folding chaperone binding"/>
    <property type="evidence" value="ECO:0007669"/>
    <property type="project" value="InterPro"/>
</dbReference>
<feature type="compositionally biased region" description="Basic and acidic residues" evidence="3">
    <location>
        <begin position="364"/>
        <end position="373"/>
    </location>
</feature>
<dbReference type="InterPro" id="IPR008978">
    <property type="entry name" value="HSP20-like_chaperone"/>
</dbReference>
<dbReference type="RefSeq" id="XP_015466448.1">
    <property type="nucleotide sequence ID" value="XM_015612740.1"/>
</dbReference>
<keyword evidence="2" id="KW-0802">TPR repeat</keyword>
<dbReference type="Gene3D" id="2.60.40.790">
    <property type="match status" value="1"/>
</dbReference>
<dbReference type="InterPro" id="IPR011990">
    <property type="entry name" value="TPR-like_helical_dom_sf"/>
</dbReference>
<dbReference type="InterPro" id="IPR044563">
    <property type="entry name" value="Sgt1-like"/>
</dbReference>
<dbReference type="Pfam" id="PF05002">
    <property type="entry name" value="SGS"/>
    <property type="match status" value="1"/>
</dbReference>
<dbReference type="Gene3D" id="1.25.40.10">
    <property type="entry name" value="Tetratricopeptide repeat domain"/>
    <property type="match status" value="1"/>
</dbReference>
<gene>
    <name evidence="6" type="ORF">AC631_03911</name>
</gene>
<evidence type="ECO:0000256" key="3">
    <source>
        <dbReference type="SAM" id="MobiDB-lite"/>
    </source>
</evidence>
<dbReference type="SMART" id="SM00028">
    <property type="entry name" value="TPR"/>
    <property type="match status" value="3"/>
</dbReference>
<feature type="domain" description="SGS" evidence="4">
    <location>
        <begin position="287"/>
        <end position="371"/>
    </location>
</feature>
<evidence type="ECO:0000259" key="4">
    <source>
        <dbReference type="PROSITE" id="PS51048"/>
    </source>
</evidence>
<dbReference type="OrthoDB" id="1898560at2759"/>
<feature type="domain" description="CS" evidence="5">
    <location>
        <begin position="172"/>
        <end position="262"/>
    </location>
</feature>
<comment type="caution">
    <text evidence="6">The sequence shown here is derived from an EMBL/GenBank/DDBJ whole genome shotgun (WGS) entry which is preliminary data.</text>
</comment>
<proteinExistence type="inferred from homology"/>
<dbReference type="Pfam" id="PF04969">
    <property type="entry name" value="CS"/>
    <property type="match status" value="1"/>
</dbReference>
<dbReference type="CDD" id="cd06466">
    <property type="entry name" value="p23_CS_SGT1_like"/>
    <property type="match status" value="1"/>
</dbReference>
<organism evidence="6 7">
    <name type="scientific">Debaryomyces fabryi</name>
    <dbReference type="NCBI Taxonomy" id="58627"/>
    <lineage>
        <taxon>Eukaryota</taxon>
        <taxon>Fungi</taxon>
        <taxon>Dikarya</taxon>
        <taxon>Ascomycota</taxon>
        <taxon>Saccharomycotina</taxon>
        <taxon>Pichiomycetes</taxon>
        <taxon>Debaryomycetaceae</taxon>
        <taxon>Debaryomyces</taxon>
    </lineage>
</organism>
<evidence type="ECO:0000259" key="5">
    <source>
        <dbReference type="PROSITE" id="PS51203"/>
    </source>
</evidence>
<reference evidence="6 7" key="1">
    <citation type="submission" date="2015-11" db="EMBL/GenBank/DDBJ databases">
        <title>The genome of Debaryomyces fabryi.</title>
        <authorList>
            <person name="Tafer H."/>
            <person name="Lopandic K."/>
        </authorList>
    </citation>
    <scope>NUCLEOTIDE SEQUENCE [LARGE SCALE GENOMIC DNA]</scope>
    <source>
        <strain evidence="6 7">CBS 789</strain>
    </source>
</reference>
<dbReference type="SUPFAM" id="SSF48452">
    <property type="entry name" value="TPR-like"/>
    <property type="match status" value="1"/>
</dbReference>
<comment type="similarity">
    <text evidence="1">Belongs to the SGT1 family.</text>
</comment>
<keyword evidence="7" id="KW-1185">Reference proteome</keyword>
<name>A0A0V1PW74_9ASCO</name>
<dbReference type="InterPro" id="IPR019734">
    <property type="entry name" value="TPR_rpt"/>
</dbReference>
<dbReference type="SUPFAM" id="SSF49764">
    <property type="entry name" value="HSP20-like chaperones"/>
    <property type="match status" value="1"/>
</dbReference>
<protein>
    <submittedName>
        <fullName evidence="6">CS domain-containing protein</fullName>
    </submittedName>
</protein>
<dbReference type="Proteomes" id="UP000054251">
    <property type="component" value="Unassembled WGS sequence"/>
</dbReference>
<dbReference type="GeneID" id="26840920"/>
<feature type="region of interest" description="Disordered" evidence="3">
    <location>
        <begin position="352"/>
        <end position="373"/>
    </location>
</feature>
<dbReference type="PROSITE" id="PS51048">
    <property type="entry name" value="SGS"/>
    <property type="match status" value="1"/>
</dbReference>
<feature type="region of interest" description="Disordered" evidence="3">
    <location>
        <begin position="268"/>
        <end position="290"/>
    </location>
</feature>
<dbReference type="AlphaFoldDB" id="A0A0V1PW74"/>
<feature type="repeat" description="TPR" evidence="2">
    <location>
        <begin position="77"/>
        <end position="110"/>
    </location>
</feature>
<dbReference type="Pfam" id="PF13424">
    <property type="entry name" value="TPR_12"/>
    <property type="match status" value="1"/>
</dbReference>
<dbReference type="PANTHER" id="PTHR45862">
    <property type="entry name" value="PROTEIN SGT1 HOMOLOG"/>
    <property type="match status" value="1"/>
</dbReference>
<sequence length="373" mass="42617">MAIEQLFTKGAAELKEKDYLSAIATYTTALKEHPKSILAFLKRSTAYQKLNNYENAKRDVSNAFDIAEQKGKRSDLGACYFRLGLIYYAEKDYKVALKNFEKSVEFDCPEATVESWRNKCEYDLKKNPPAEDSGNEEGEAILNIESGKDKAKDIQGKPSTNIDVINSQAPLKVKIRDDWYQTNDSVIITIYAKNIKEQELQVNFKPNLVNVSFPSSATSEYNYNLEPLFAVIESEKSTFRIYSTKLEITLKKKESRKWPSLEASENIEEIKTSNSTEESPTKNSGLAYPTSSKKSINWSAFKINDDEDNEKSENEFFAQLYKDTDDDTRRAMMKSYVESNGTVLTTNWEEAQNKKYETSPPEGMVEKKWNDKG</sequence>
<evidence type="ECO:0000313" key="7">
    <source>
        <dbReference type="Proteomes" id="UP000054251"/>
    </source>
</evidence>
<dbReference type="InterPro" id="IPR007699">
    <property type="entry name" value="SGS_dom"/>
</dbReference>
<dbReference type="PROSITE" id="PS50005">
    <property type="entry name" value="TPR"/>
    <property type="match status" value="1"/>
</dbReference>
<dbReference type="EMBL" id="LMYN01000092">
    <property type="protein sequence ID" value="KSA00346.1"/>
    <property type="molecule type" value="Genomic_DNA"/>
</dbReference>
<feature type="compositionally biased region" description="Polar residues" evidence="3">
    <location>
        <begin position="272"/>
        <end position="290"/>
    </location>
</feature>
<dbReference type="PROSITE" id="PS51203">
    <property type="entry name" value="CS"/>
    <property type="match status" value="1"/>
</dbReference>
<accession>A0A0V1PW74</accession>
<evidence type="ECO:0000256" key="2">
    <source>
        <dbReference type="PROSITE-ProRule" id="PRU00339"/>
    </source>
</evidence>
<dbReference type="InterPro" id="IPR007052">
    <property type="entry name" value="CS_dom"/>
</dbReference>